<keyword evidence="1" id="KW-0472">Membrane</keyword>
<dbReference type="AlphaFoldDB" id="A0A433MFD7"/>
<evidence type="ECO:0000256" key="1">
    <source>
        <dbReference type="SAM" id="Phobius"/>
    </source>
</evidence>
<reference evidence="2 3" key="1">
    <citation type="submission" date="2018-12" db="EMBL/GenBank/DDBJ databases">
        <title>The genome sequences of Variovorax guangxiensis DSM 27352.</title>
        <authorList>
            <person name="Gao J."/>
            <person name="Sun J."/>
        </authorList>
    </citation>
    <scope>NUCLEOTIDE SEQUENCE [LARGE SCALE GENOMIC DNA]</scope>
    <source>
        <strain evidence="2 3">DSM 27352</strain>
    </source>
</reference>
<proteinExistence type="predicted"/>
<dbReference type="OrthoDB" id="8858366at2"/>
<gene>
    <name evidence="2" type="ORF">EJP67_05125</name>
</gene>
<dbReference type="EMBL" id="RXFT01000001">
    <property type="protein sequence ID" value="RUR66440.1"/>
    <property type="molecule type" value="Genomic_DNA"/>
</dbReference>
<sequence>MPGREESMAGKPGTAPILRIGSWRLTFIGAAIGLLIVLAVLMKWIVELQVEAAQERRLSEAVAREAAARCHERTPLQAVRECLAELAAGAAARPQER</sequence>
<feature type="transmembrane region" description="Helical" evidence="1">
    <location>
        <begin position="25"/>
        <end position="46"/>
    </location>
</feature>
<keyword evidence="1" id="KW-1133">Transmembrane helix</keyword>
<evidence type="ECO:0000313" key="3">
    <source>
        <dbReference type="Proteomes" id="UP000281118"/>
    </source>
</evidence>
<name>A0A433MFD7_9BURK</name>
<protein>
    <submittedName>
        <fullName evidence="2">General secretion pathway protein GspL</fullName>
    </submittedName>
</protein>
<organism evidence="2 3">
    <name type="scientific">Variovorax guangxiensis</name>
    <dbReference type="NCBI Taxonomy" id="1775474"/>
    <lineage>
        <taxon>Bacteria</taxon>
        <taxon>Pseudomonadati</taxon>
        <taxon>Pseudomonadota</taxon>
        <taxon>Betaproteobacteria</taxon>
        <taxon>Burkholderiales</taxon>
        <taxon>Comamonadaceae</taxon>
        <taxon>Variovorax</taxon>
    </lineage>
</organism>
<dbReference type="Proteomes" id="UP000281118">
    <property type="component" value="Unassembled WGS sequence"/>
</dbReference>
<accession>A0A433MFD7</accession>
<evidence type="ECO:0000313" key="2">
    <source>
        <dbReference type="EMBL" id="RUR66440.1"/>
    </source>
</evidence>
<comment type="caution">
    <text evidence="2">The sequence shown here is derived from an EMBL/GenBank/DDBJ whole genome shotgun (WGS) entry which is preliminary data.</text>
</comment>
<keyword evidence="1" id="KW-0812">Transmembrane</keyword>